<gene>
    <name evidence="2" type="primary">arsN2</name>
    <name evidence="2" type="ORF">Q8A70_14760</name>
</gene>
<dbReference type="NCBIfam" id="NF040501">
    <property type="entry name" value="resist_ArsN2"/>
    <property type="match status" value="1"/>
</dbReference>
<dbReference type="Gene3D" id="3.40.630.30">
    <property type="match status" value="1"/>
</dbReference>
<dbReference type="Pfam" id="PF07310">
    <property type="entry name" value="PAS_5"/>
    <property type="match status" value="1"/>
</dbReference>
<dbReference type="InterPro" id="IPR000182">
    <property type="entry name" value="GNAT_dom"/>
</dbReference>
<keyword evidence="3" id="KW-1185">Reference proteome</keyword>
<feature type="domain" description="N-acetyltransferase" evidence="1">
    <location>
        <begin position="165"/>
        <end position="325"/>
    </location>
</feature>
<accession>A0ABU0YML9</accession>
<dbReference type="RefSeq" id="WP_379956423.1">
    <property type="nucleotide sequence ID" value="NZ_JAUYVI010000004.1"/>
</dbReference>
<dbReference type="Proteomes" id="UP001230156">
    <property type="component" value="Unassembled WGS sequence"/>
</dbReference>
<reference evidence="3" key="1">
    <citation type="submission" date="2023-08" db="EMBL/GenBank/DDBJ databases">
        <title>Rhodospirillaceae gen. nov., a novel taxon isolated from the Yangtze River Yuezi River estuary sludge.</title>
        <authorList>
            <person name="Ruan L."/>
        </authorList>
    </citation>
    <scope>NUCLEOTIDE SEQUENCE [LARGE SCALE GENOMIC DNA]</scope>
    <source>
        <strain evidence="3">R-7</strain>
    </source>
</reference>
<evidence type="ECO:0000313" key="3">
    <source>
        <dbReference type="Proteomes" id="UP001230156"/>
    </source>
</evidence>
<evidence type="ECO:0000313" key="2">
    <source>
        <dbReference type="EMBL" id="MDQ7248944.1"/>
    </source>
</evidence>
<comment type="caution">
    <text evidence="2">The sequence shown here is derived from an EMBL/GenBank/DDBJ whole genome shotgun (WGS) entry which is preliminary data.</text>
</comment>
<dbReference type="Pfam" id="PF00583">
    <property type="entry name" value="Acetyltransf_1"/>
    <property type="match status" value="1"/>
</dbReference>
<dbReference type="CDD" id="cd04301">
    <property type="entry name" value="NAT_SF"/>
    <property type="match status" value="1"/>
</dbReference>
<dbReference type="PROSITE" id="PS51186">
    <property type="entry name" value="GNAT"/>
    <property type="match status" value="1"/>
</dbReference>
<dbReference type="EMBL" id="JAUYVI010000004">
    <property type="protein sequence ID" value="MDQ7248944.1"/>
    <property type="molecule type" value="Genomic_DNA"/>
</dbReference>
<proteinExistence type="predicted"/>
<evidence type="ECO:0000259" key="1">
    <source>
        <dbReference type="PROSITE" id="PS51186"/>
    </source>
</evidence>
<dbReference type="InterPro" id="IPR009922">
    <property type="entry name" value="DUF1457"/>
</dbReference>
<organism evidence="2 3">
    <name type="scientific">Dongia sedimenti</name>
    <dbReference type="NCBI Taxonomy" id="3064282"/>
    <lineage>
        <taxon>Bacteria</taxon>
        <taxon>Pseudomonadati</taxon>
        <taxon>Pseudomonadota</taxon>
        <taxon>Alphaproteobacteria</taxon>
        <taxon>Rhodospirillales</taxon>
        <taxon>Dongiaceae</taxon>
        <taxon>Dongia</taxon>
    </lineage>
</organism>
<protein>
    <submittedName>
        <fullName evidence="2">Arsenic resistance N-acetyltransferase ArsN2</fullName>
    </submittedName>
</protein>
<sequence length="325" mass="35792">MRRVASALDLTSSKIAGLTRYWEAKRGRRPMPTWSDIDPAEIKPLLPHLLVTRYERNPFRARFVLVGTWLAQYAGGDFTGRYLDELDFSSEIDTDWPAHHLQFIRDARPTFGVCRFLTESGLEREYESAMFPIAGEDGITVERALGIEDFPVGSVTVPDERIIAPPPRLVTPGAAPAESRAAPGQLLTPIAATDAEFRRCLVDAKLPTADLVGAGKRYFRLVEAGQCRGYGGIEARGSHALLRSIVVEGRERGHGYGRTLVHGLVAEAEKLGLKDAYLLTETAAPFFAALGFNPCDRQTAPPEIAQSQQFAELCPASAKLMRREL</sequence>
<dbReference type="SUPFAM" id="SSF55729">
    <property type="entry name" value="Acyl-CoA N-acyltransferases (Nat)"/>
    <property type="match status" value="1"/>
</dbReference>
<dbReference type="InterPro" id="IPR016181">
    <property type="entry name" value="Acyl_CoA_acyltransferase"/>
</dbReference>
<name>A0ABU0YML9_9PROT</name>